<sequence length="209" mass="23784">MKTLKISTVCLISVLLAACEEPSEKLPVYHSPDFTPVWENSTAYQHYIADFEYIDQNGEGYGTNELEGKIHVMNCFFTACPSLCPTLMGNLMEVQNSFKGDPEIQMISLSVTPERDSISRLISYAELNGIRSSNWHLLTGDKKLIYQTARQSYFVDENIGTELNENDFLHTENVILVDQNLQIRGIYNGSLPLEIEQLIEDIRILKKEL</sequence>
<evidence type="ECO:0000256" key="1">
    <source>
        <dbReference type="ARBA" id="ARBA00010996"/>
    </source>
</evidence>
<dbReference type="OrthoDB" id="9811998at2"/>
<dbReference type="STRING" id="1605367.AFM12_17605"/>
<dbReference type="InterPro" id="IPR003782">
    <property type="entry name" value="SCO1/SenC"/>
</dbReference>
<gene>
    <name evidence="4" type="ORF">AFM12_17605</name>
</gene>
<feature type="binding site" evidence="2">
    <location>
        <position position="84"/>
    </location>
    <ligand>
        <name>Cu cation</name>
        <dbReference type="ChEBI" id="CHEBI:23378"/>
    </ligand>
</feature>
<dbReference type="Proteomes" id="UP000050454">
    <property type="component" value="Unassembled WGS sequence"/>
</dbReference>
<dbReference type="PANTHER" id="PTHR12151:SF25">
    <property type="entry name" value="LINALOOL DEHYDRATASE_ISOMERASE DOMAIN-CONTAINING PROTEIN"/>
    <property type="match status" value="1"/>
</dbReference>
<feature type="binding site" evidence="2">
    <location>
        <position position="80"/>
    </location>
    <ligand>
        <name>Cu cation</name>
        <dbReference type="ChEBI" id="CHEBI:23378"/>
    </ligand>
</feature>
<dbReference type="SUPFAM" id="SSF52833">
    <property type="entry name" value="Thioredoxin-like"/>
    <property type="match status" value="1"/>
</dbReference>
<evidence type="ECO:0008006" key="6">
    <source>
        <dbReference type="Google" id="ProtNLM"/>
    </source>
</evidence>
<feature type="disulfide bond" description="Redox-active" evidence="3">
    <location>
        <begin position="80"/>
        <end position="84"/>
    </location>
</feature>
<keyword evidence="3" id="KW-1015">Disulfide bond</keyword>
<dbReference type="Pfam" id="PF02630">
    <property type="entry name" value="SCO1-SenC"/>
    <property type="match status" value="1"/>
</dbReference>
<dbReference type="CDD" id="cd02968">
    <property type="entry name" value="SCO"/>
    <property type="match status" value="1"/>
</dbReference>
<dbReference type="Gene3D" id="3.40.30.10">
    <property type="entry name" value="Glutaredoxin"/>
    <property type="match status" value="1"/>
</dbReference>
<dbReference type="RefSeq" id="WP_055151090.1">
    <property type="nucleotide sequence ID" value="NZ_JXSZ01000013.1"/>
</dbReference>
<dbReference type="InterPro" id="IPR036249">
    <property type="entry name" value="Thioredoxin-like_sf"/>
</dbReference>
<evidence type="ECO:0000313" key="4">
    <source>
        <dbReference type="EMBL" id="KPM47040.1"/>
    </source>
</evidence>
<evidence type="ECO:0000313" key="5">
    <source>
        <dbReference type="Proteomes" id="UP000050454"/>
    </source>
</evidence>
<dbReference type="GO" id="GO:0046872">
    <property type="term" value="F:metal ion binding"/>
    <property type="evidence" value="ECO:0007669"/>
    <property type="project" value="UniProtKB-KW"/>
</dbReference>
<proteinExistence type="inferred from homology"/>
<keyword evidence="2" id="KW-0479">Metal-binding</keyword>
<feature type="binding site" evidence="2">
    <location>
        <position position="170"/>
    </location>
    <ligand>
        <name>Cu cation</name>
        <dbReference type="ChEBI" id="CHEBI:23378"/>
    </ligand>
</feature>
<accession>A0A0P7B9M4</accession>
<keyword evidence="5" id="KW-1185">Reference proteome</keyword>
<dbReference type="AlphaFoldDB" id="A0A0P7B9M4"/>
<name>A0A0P7B9M4_9BACT</name>
<dbReference type="EMBL" id="LGTQ01000013">
    <property type="protein sequence ID" value="KPM47040.1"/>
    <property type="molecule type" value="Genomic_DNA"/>
</dbReference>
<comment type="caution">
    <text evidence="4">The sequence shown here is derived from an EMBL/GenBank/DDBJ whole genome shotgun (WGS) entry which is preliminary data.</text>
</comment>
<comment type="similarity">
    <text evidence="1">Belongs to the SCO1/2 family.</text>
</comment>
<evidence type="ECO:0000256" key="2">
    <source>
        <dbReference type="PIRSR" id="PIRSR603782-1"/>
    </source>
</evidence>
<evidence type="ECO:0000256" key="3">
    <source>
        <dbReference type="PIRSR" id="PIRSR603782-2"/>
    </source>
</evidence>
<keyword evidence="2" id="KW-0186">Copper</keyword>
<protein>
    <recommendedName>
        <fullName evidence="6">Electron transporter</fullName>
    </recommendedName>
</protein>
<dbReference type="PANTHER" id="PTHR12151">
    <property type="entry name" value="ELECTRON TRANSPORT PROTIN SCO1/SENC FAMILY MEMBER"/>
    <property type="match status" value="1"/>
</dbReference>
<dbReference type="PROSITE" id="PS51257">
    <property type="entry name" value="PROKAR_LIPOPROTEIN"/>
    <property type="match status" value="1"/>
</dbReference>
<reference evidence="4 5" key="1">
    <citation type="submission" date="2015-07" db="EMBL/GenBank/DDBJ databases">
        <title>The draft genome sequence of Leadbetterella sp. JN14-9.</title>
        <authorList>
            <person name="Liu Y."/>
            <person name="Du J."/>
            <person name="Shao Z."/>
        </authorList>
    </citation>
    <scope>NUCLEOTIDE SEQUENCE [LARGE SCALE GENOMIC DNA]</scope>
    <source>
        <strain evidence="4 5">JN14-9</strain>
    </source>
</reference>
<organism evidence="4 5">
    <name type="scientific">Jiulongibacter sediminis</name>
    <dbReference type="NCBI Taxonomy" id="1605367"/>
    <lineage>
        <taxon>Bacteria</taxon>
        <taxon>Pseudomonadati</taxon>
        <taxon>Bacteroidota</taxon>
        <taxon>Cytophagia</taxon>
        <taxon>Cytophagales</taxon>
        <taxon>Leadbetterellaceae</taxon>
        <taxon>Jiulongibacter</taxon>
    </lineage>
</organism>